<evidence type="ECO:0000256" key="16">
    <source>
        <dbReference type="PIRSR" id="PIRSR000615-1"/>
    </source>
</evidence>
<reference evidence="26" key="1">
    <citation type="journal article" date="2017" name="bioRxiv">
        <title>Comparative analysis of the genomes of Stylophora pistillata and Acropora digitifera provides evidence for extensive differences between species of corals.</title>
        <authorList>
            <person name="Voolstra C.R."/>
            <person name="Li Y."/>
            <person name="Liew Y.J."/>
            <person name="Baumgarten S."/>
            <person name="Zoccola D."/>
            <person name="Flot J.-F."/>
            <person name="Tambutte S."/>
            <person name="Allemand D."/>
            <person name="Aranda M."/>
        </authorList>
    </citation>
    <scope>NUCLEOTIDE SEQUENCE [LARGE SCALE GENOMIC DNA]</scope>
</reference>
<gene>
    <name evidence="25" type="primary">Ret</name>
    <name evidence="25" type="ORF">AWC38_SpisGene17483</name>
</gene>
<dbReference type="GO" id="GO:0007169">
    <property type="term" value="P:cell surface receptor protein tyrosine kinase signaling pathway"/>
    <property type="evidence" value="ECO:0007669"/>
    <property type="project" value="TreeGrafter"/>
</dbReference>
<dbReference type="GO" id="GO:0005524">
    <property type="term" value="F:ATP binding"/>
    <property type="evidence" value="ECO:0007669"/>
    <property type="project" value="UniProtKB-UniRule"/>
</dbReference>
<keyword evidence="3" id="KW-0808">Transferase</keyword>
<keyword evidence="14" id="KW-0325">Glycoprotein</keyword>
<dbReference type="PANTHER" id="PTHR24416:SF621">
    <property type="entry name" value="TYROSINE KINASE RECEPTOR CAD96CA"/>
    <property type="match status" value="1"/>
</dbReference>
<feature type="binding site" evidence="18">
    <location>
        <position position="698"/>
    </location>
    <ligand>
        <name>Mg(2+)</name>
        <dbReference type="ChEBI" id="CHEBI:18420"/>
    </ligand>
</feature>
<keyword evidence="8 17" id="KW-0067">ATP-binding</keyword>
<feature type="signal peptide" evidence="21">
    <location>
        <begin position="1"/>
        <end position="23"/>
    </location>
</feature>
<comment type="catalytic activity">
    <reaction evidence="15">
        <text>L-tyrosyl-[protein] + ATP = O-phospho-L-tyrosyl-[protein] + ADP + H(+)</text>
        <dbReference type="Rhea" id="RHEA:10596"/>
        <dbReference type="Rhea" id="RHEA-COMP:10136"/>
        <dbReference type="Rhea" id="RHEA-COMP:20101"/>
        <dbReference type="ChEBI" id="CHEBI:15378"/>
        <dbReference type="ChEBI" id="CHEBI:30616"/>
        <dbReference type="ChEBI" id="CHEBI:46858"/>
        <dbReference type="ChEBI" id="CHEBI:61978"/>
        <dbReference type="ChEBI" id="CHEBI:456216"/>
        <dbReference type="EC" id="2.7.10.1"/>
    </reaction>
</comment>
<keyword evidence="7 25" id="KW-0418">Kinase</keyword>
<dbReference type="InterPro" id="IPR011009">
    <property type="entry name" value="Kinase-like_dom_sf"/>
</dbReference>
<evidence type="ECO:0000256" key="2">
    <source>
        <dbReference type="ARBA" id="ARBA00011902"/>
    </source>
</evidence>
<dbReference type="EMBL" id="LSMT01000427">
    <property type="protein sequence ID" value="PFX18157.1"/>
    <property type="molecule type" value="Genomic_DNA"/>
</dbReference>
<dbReference type="GO" id="GO:0043235">
    <property type="term" value="C:receptor complex"/>
    <property type="evidence" value="ECO:0007669"/>
    <property type="project" value="TreeGrafter"/>
</dbReference>
<dbReference type="GO" id="GO:0046872">
    <property type="term" value="F:metal ion binding"/>
    <property type="evidence" value="ECO:0007669"/>
    <property type="project" value="UniProtKB-KW"/>
</dbReference>
<dbReference type="PROSITE" id="PS00109">
    <property type="entry name" value="PROTEIN_KINASE_TYR"/>
    <property type="match status" value="1"/>
</dbReference>
<evidence type="ECO:0000259" key="24">
    <source>
        <dbReference type="PROSITE" id="PS50853"/>
    </source>
</evidence>
<keyword evidence="4 20" id="KW-0812">Transmembrane</keyword>
<dbReference type="SMART" id="SM00060">
    <property type="entry name" value="FN3"/>
    <property type="match status" value="2"/>
</dbReference>
<evidence type="ECO:0000256" key="13">
    <source>
        <dbReference type="ARBA" id="ARBA00023170"/>
    </source>
</evidence>
<dbReference type="InterPro" id="IPR000719">
    <property type="entry name" value="Prot_kinase_dom"/>
</dbReference>
<feature type="binding site" evidence="17 19">
    <location>
        <position position="559"/>
    </location>
    <ligand>
        <name>ATP</name>
        <dbReference type="ChEBI" id="CHEBI:30616"/>
    </ligand>
</feature>
<evidence type="ECO:0000256" key="14">
    <source>
        <dbReference type="ARBA" id="ARBA00023180"/>
    </source>
</evidence>
<dbReference type="PROSITE" id="PS50011">
    <property type="entry name" value="PROTEIN_KINASE_DOM"/>
    <property type="match status" value="1"/>
</dbReference>
<dbReference type="GO" id="GO:0005886">
    <property type="term" value="C:plasma membrane"/>
    <property type="evidence" value="ECO:0007669"/>
    <property type="project" value="TreeGrafter"/>
</dbReference>
<feature type="binding site" evidence="17">
    <location>
        <begin position="604"/>
        <end position="609"/>
    </location>
    <ligand>
        <name>ATP</name>
        <dbReference type="ChEBI" id="CHEBI:30616"/>
    </ligand>
</feature>
<feature type="domain" description="Protein kinase" evidence="22">
    <location>
        <begin position="525"/>
        <end position="834"/>
    </location>
</feature>
<keyword evidence="5" id="KW-0677">Repeat</keyword>
<dbReference type="InterPro" id="IPR008266">
    <property type="entry name" value="Tyr_kinase_AS"/>
</dbReference>
<organism evidence="25 26">
    <name type="scientific">Stylophora pistillata</name>
    <name type="common">Smooth cauliflower coral</name>
    <dbReference type="NCBI Taxonomy" id="50429"/>
    <lineage>
        <taxon>Eukaryota</taxon>
        <taxon>Metazoa</taxon>
        <taxon>Cnidaria</taxon>
        <taxon>Anthozoa</taxon>
        <taxon>Hexacorallia</taxon>
        <taxon>Scleractinia</taxon>
        <taxon>Astrocoeniina</taxon>
        <taxon>Pocilloporidae</taxon>
        <taxon>Stylophora</taxon>
    </lineage>
</organism>
<dbReference type="InterPro" id="IPR007110">
    <property type="entry name" value="Ig-like_dom"/>
</dbReference>
<evidence type="ECO:0000256" key="21">
    <source>
        <dbReference type="SAM" id="SignalP"/>
    </source>
</evidence>
<keyword evidence="10 20" id="KW-0472">Membrane</keyword>
<evidence type="ECO:0000256" key="7">
    <source>
        <dbReference type="ARBA" id="ARBA00022777"/>
    </source>
</evidence>
<dbReference type="Pfam" id="PF13927">
    <property type="entry name" value="Ig_3"/>
    <property type="match status" value="1"/>
</dbReference>
<evidence type="ECO:0000313" key="26">
    <source>
        <dbReference type="Proteomes" id="UP000225706"/>
    </source>
</evidence>
<keyword evidence="26" id="KW-1185">Reference proteome</keyword>
<dbReference type="InterPro" id="IPR003961">
    <property type="entry name" value="FN3_dom"/>
</dbReference>
<feature type="transmembrane region" description="Helical" evidence="20">
    <location>
        <begin position="419"/>
        <end position="442"/>
    </location>
</feature>
<feature type="domain" description="Fibronectin type-III" evidence="24">
    <location>
        <begin position="228"/>
        <end position="323"/>
    </location>
</feature>
<dbReference type="FunFam" id="1.10.510.10:FF:000554">
    <property type="entry name" value="Predicted protein"/>
    <property type="match status" value="1"/>
</dbReference>
<keyword evidence="21" id="KW-0732">Signal</keyword>
<proteinExistence type="predicted"/>
<feature type="active site" description="Proton acceptor" evidence="16">
    <location>
        <position position="693"/>
    </location>
</feature>
<dbReference type="PROSITE" id="PS50835">
    <property type="entry name" value="IG_LIKE"/>
    <property type="match status" value="1"/>
</dbReference>
<feature type="binding site" evidence="18">
    <location>
        <position position="711"/>
    </location>
    <ligand>
        <name>Mg(2+)</name>
        <dbReference type="ChEBI" id="CHEBI:18420"/>
    </ligand>
</feature>
<feature type="binding site" evidence="17">
    <location>
        <position position="697"/>
    </location>
    <ligand>
        <name>ATP</name>
        <dbReference type="ChEBI" id="CHEBI:30616"/>
    </ligand>
</feature>
<dbReference type="InterPro" id="IPR050122">
    <property type="entry name" value="RTK"/>
</dbReference>
<keyword evidence="11" id="KW-0829">Tyrosine-protein kinase</keyword>
<evidence type="ECO:0000313" key="25">
    <source>
        <dbReference type="EMBL" id="PFX18157.1"/>
    </source>
</evidence>
<dbReference type="Pfam" id="PF00041">
    <property type="entry name" value="fn3"/>
    <property type="match status" value="1"/>
</dbReference>
<keyword evidence="18" id="KW-0479">Metal-binding</keyword>
<dbReference type="PIRSF" id="PIRSF000615">
    <property type="entry name" value="TyrPK_CSF1-R"/>
    <property type="match status" value="1"/>
</dbReference>
<evidence type="ECO:0000256" key="5">
    <source>
        <dbReference type="ARBA" id="ARBA00022737"/>
    </source>
</evidence>
<name>A0A2B4RP86_STYPI</name>
<dbReference type="CDD" id="cd00192">
    <property type="entry name" value="PTKc"/>
    <property type="match status" value="1"/>
</dbReference>
<dbReference type="InterPro" id="IPR036179">
    <property type="entry name" value="Ig-like_dom_sf"/>
</dbReference>
<evidence type="ECO:0000256" key="8">
    <source>
        <dbReference type="ARBA" id="ARBA00022840"/>
    </source>
</evidence>
<evidence type="ECO:0000256" key="4">
    <source>
        <dbReference type="ARBA" id="ARBA00022692"/>
    </source>
</evidence>
<dbReference type="Gene3D" id="1.10.510.10">
    <property type="entry name" value="Transferase(Phosphotransferase) domain 1"/>
    <property type="match status" value="1"/>
</dbReference>
<dbReference type="CDD" id="cd00063">
    <property type="entry name" value="FN3"/>
    <property type="match status" value="2"/>
</dbReference>
<dbReference type="Proteomes" id="UP000225706">
    <property type="component" value="Unassembled WGS sequence"/>
</dbReference>
<evidence type="ECO:0000256" key="1">
    <source>
        <dbReference type="ARBA" id="ARBA00004167"/>
    </source>
</evidence>
<keyword evidence="18" id="KW-0460">Magnesium</keyword>
<keyword evidence="13 25" id="KW-0675">Receptor</keyword>
<dbReference type="SUPFAM" id="SSF49265">
    <property type="entry name" value="Fibronectin type III"/>
    <property type="match status" value="1"/>
</dbReference>
<evidence type="ECO:0000256" key="17">
    <source>
        <dbReference type="PIRSR" id="PIRSR000615-2"/>
    </source>
</evidence>
<dbReference type="Gene3D" id="3.30.200.20">
    <property type="entry name" value="Phosphorylase Kinase, domain 1"/>
    <property type="match status" value="2"/>
</dbReference>
<evidence type="ECO:0000256" key="3">
    <source>
        <dbReference type="ARBA" id="ARBA00022679"/>
    </source>
</evidence>
<comment type="subcellular location">
    <subcellularLocation>
        <location evidence="1">Membrane</location>
        <topology evidence="1">Single-pass membrane protein</topology>
    </subcellularLocation>
</comment>
<feature type="chain" id="PRO_5012970735" description="receptor protein-tyrosine kinase" evidence="21">
    <location>
        <begin position="24"/>
        <end position="853"/>
    </location>
</feature>
<keyword evidence="9 20" id="KW-1133">Transmembrane helix</keyword>
<dbReference type="EC" id="2.7.10.1" evidence="2"/>
<evidence type="ECO:0000259" key="23">
    <source>
        <dbReference type="PROSITE" id="PS50835"/>
    </source>
</evidence>
<dbReference type="OrthoDB" id="5957862at2759"/>
<comment type="caution">
    <text evidence="25">The sequence shown here is derived from an EMBL/GenBank/DDBJ whole genome shotgun (WGS) entry which is preliminary data.</text>
</comment>
<accession>A0A2B4RP86</accession>
<sequence length="853" mass="96500">MCKVQLILRFFLAAVVIIPTVEALLNFITRPSNPTYVANGSTVKLVWDYSDPNNELQGIVFSVVVGIRFKEMLLKQHGVVKNHSSLSAAYQGRVRIEGKATLVIERITPKDNTFFKCAIFGDSYQQSVVQLIVADPPTIQNITTSASKFVIGQTITLRCLSDGIPTPTLTWYKPNEIKINRVRAIENKVQVTFRGDQDFGDYKCIAANGLSPTDDRIVKITQITKPGAPSIVSSEEGIQASSLTLRWTPPADDAGSPITGYRVIIVKGNTEINRVNISDPGRTSYTFGGLERDTNYTVKVFVRSAIVEGDPVVITVTTKVEGPPAAVAIYDLPSETTDDEITLKWKEPEDNGREITQYTVYQRLVTNRKVGEWRVVRKIAEVSIKELMVKMEKGKVYEFTITATNGLAQEECKCSCHDVIFIAIIGVLVLVILVLFTYILWLNQKGAGRTRRVYKDDGTYENDMKLNDLELSCLESSDFAQHPAEYMDIKETSLDDIQSQAAGKVANYAALHTSTRSWEVSRDHVTIEKIIGKGAFGQVAKGMVINPRGRPGRTTIAIKMLKDEASELDTRDLFNELETMKQLEPHPHVIKLPGCVTETDEASELDTRDLFNELETMKQLEPHPHVIKLLGCVTETEPLLVLIEYVPFGDLLGYLRKSRGLNDTYFKDPDIKPQSNLTSQQLMKFAWQIIHRDLAARNVLVGENETCKVTDFGMARDVQQEIVYERKTKGRLPVKWTAYEALLYSTYTTKSDVWSYGVLLYEIFTIGGSPYPRMDGKKIAKLLQQDYRMPKSQHVDDELYQIMMRCWQNDPDVRPTFTELRNQLKDMETKHKRLINMKMYDKQLYANFEDLNV</sequence>
<keyword evidence="12" id="KW-1015">Disulfide bond</keyword>
<dbReference type="InterPro" id="IPR020635">
    <property type="entry name" value="Tyr_kinase_cat_dom"/>
</dbReference>
<dbReference type="GO" id="GO:0004714">
    <property type="term" value="F:transmembrane receptor protein tyrosine kinase activity"/>
    <property type="evidence" value="ECO:0007669"/>
    <property type="project" value="UniProtKB-EC"/>
</dbReference>
<dbReference type="SUPFAM" id="SSF48726">
    <property type="entry name" value="Immunoglobulin"/>
    <property type="match status" value="1"/>
</dbReference>
<evidence type="ECO:0000256" key="10">
    <source>
        <dbReference type="ARBA" id="ARBA00023136"/>
    </source>
</evidence>
<dbReference type="Pfam" id="PF07714">
    <property type="entry name" value="PK_Tyr_Ser-Thr"/>
    <property type="match status" value="2"/>
</dbReference>
<dbReference type="PROSITE" id="PS50853">
    <property type="entry name" value="FN3"/>
    <property type="match status" value="1"/>
</dbReference>
<dbReference type="Gene3D" id="2.60.40.10">
    <property type="entry name" value="Immunoglobulins"/>
    <property type="match status" value="4"/>
</dbReference>
<keyword evidence="6 17" id="KW-0547">Nucleotide-binding</keyword>
<evidence type="ECO:0000256" key="6">
    <source>
        <dbReference type="ARBA" id="ARBA00022741"/>
    </source>
</evidence>
<dbReference type="InterPro" id="IPR017441">
    <property type="entry name" value="Protein_kinase_ATP_BS"/>
</dbReference>
<evidence type="ECO:0000256" key="19">
    <source>
        <dbReference type="PROSITE-ProRule" id="PRU10141"/>
    </source>
</evidence>
<dbReference type="AlphaFoldDB" id="A0A2B4RP86"/>
<dbReference type="SMART" id="SM00219">
    <property type="entry name" value="TyrKc"/>
    <property type="match status" value="1"/>
</dbReference>
<dbReference type="InterPro" id="IPR013783">
    <property type="entry name" value="Ig-like_fold"/>
</dbReference>
<evidence type="ECO:0000256" key="9">
    <source>
        <dbReference type="ARBA" id="ARBA00022989"/>
    </source>
</evidence>
<dbReference type="InterPro" id="IPR036116">
    <property type="entry name" value="FN3_sf"/>
</dbReference>
<dbReference type="PROSITE" id="PS00107">
    <property type="entry name" value="PROTEIN_KINASE_ATP"/>
    <property type="match status" value="1"/>
</dbReference>
<dbReference type="PANTHER" id="PTHR24416">
    <property type="entry name" value="TYROSINE-PROTEIN KINASE RECEPTOR"/>
    <property type="match status" value="1"/>
</dbReference>
<evidence type="ECO:0000256" key="15">
    <source>
        <dbReference type="ARBA" id="ARBA00051243"/>
    </source>
</evidence>
<feature type="domain" description="Ig-like" evidence="23">
    <location>
        <begin position="137"/>
        <end position="221"/>
    </location>
</feature>
<evidence type="ECO:0000256" key="11">
    <source>
        <dbReference type="ARBA" id="ARBA00023137"/>
    </source>
</evidence>
<evidence type="ECO:0000259" key="22">
    <source>
        <dbReference type="PROSITE" id="PS50011"/>
    </source>
</evidence>
<evidence type="ECO:0000256" key="18">
    <source>
        <dbReference type="PIRSR" id="PIRSR000615-3"/>
    </source>
</evidence>
<dbReference type="InterPro" id="IPR001245">
    <property type="entry name" value="Ser-Thr/Tyr_kinase_cat_dom"/>
</dbReference>
<dbReference type="SMART" id="SM00408">
    <property type="entry name" value="IGc2"/>
    <property type="match status" value="1"/>
</dbReference>
<protein>
    <recommendedName>
        <fullName evidence="2">receptor protein-tyrosine kinase</fullName>
        <ecNumber evidence="2">2.7.10.1</ecNumber>
    </recommendedName>
</protein>
<dbReference type="SUPFAM" id="SSF56112">
    <property type="entry name" value="Protein kinase-like (PK-like)"/>
    <property type="match status" value="2"/>
</dbReference>
<feature type="binding site" evidence="17">
    <location>
        <begin position="532"/>
        <end position="539"/>
    </location>
    <ligand>
        <name>ATP</name>
        <dbReference type="ChEBI" id="CHEBI:30616"/>
    </ligand>
</feature>
<evidence type="ECO:0000256" key="20">
    <source>
        <dbReference type="SAM" id="Phobius"/>
    </source>
</evidence>
<evidence type="ECO:0000256" key="12">
    <source>
        <dbReference type="ARBA" id="ARBA00023157"/>
    </source>
</evidence>
<dbReference type="InterPro" id="IPR003598">
    <property type="entry name" value="Ig_sub2"/>
</dbReference>
<dbReference type="PRINTS" id="PR00109">
    <property type="entry name" value="TYRKINASE"/>
</dbReference>